<name>A0A9X2KEY2_9HYPH</name>
<keyword evidence="3" id="KW-1003">Cell membrane</keyword>
<dbReference type="RefSeq" id="WP_253964039.1">
    <property type="nucleotide sequence ID" value="NZ_JALHBS010000046.1"/>
</dbReference>
<feature type="domain" description="Mechanosensitive ion channel MscS C-terminal" evidence="10">
    <location>
        <begin position="213"/>
        <end position="295"/>
    </location>
</feature>
<keyword evidence="4 7" id="KW-0812">Transmembrane</keyword>
<dbReference type="Pfam" id="PF21082">
    <property type="entry name" value="MS_channel_3rd"/>
    <property type="match status" value="1"/>
</dbReference>
<dbReference type="EMBL" id="JALHBS010000046">
    <property type="protein sequence ID" value="MCP3055179.1"/>
    <property type="molecule type" value="Genomic_DNA"/>
</dbReference>
<evidence type="ECO:0000259" key="10">
    <source>
        <dbReference type="Pfam" id="PF21082"/>
    </source>
</evidence>
<dbReference type="Gene3D" id="3.30.70.100">
    <property type="match status" value="1"/>
</dbReference>
<dbReference type="PANTHER" id="PTHR30221:SF1">
    <property type="entry name" value="SMALL-CONDUCTANCE MECHANOSENSITIVE CHANNEL"/>
    <property type="match status" value="1"/>
</dbReference>
<dbReference type="InterPro" id="IPR011066">
    <property type="entry name" value="MscS_channel_C_sf"/>
</dbReference>
<keyword evidence="6 7" id="KW-0472">Membrane</keyword>
<dbReference type="GO" id="GO:0005886">
    <property type="term" value="C:plasma membrane"/>
    <property type="evidence" value="ECO:0007669"/>
    <property type="project" value="UniProtKB-SubCell"/>
</dbReference>
<dbReference type="PANTHER" id="PTHR30221">
    <property type="entry name" value="SMALL-CONDUCTANCE MECHANOSENSITIVE CHANNEL"/>
    <property type="match status" value="1"/>
</dbReference>
<comment type="subcellular location">
    <subcellularLocation>
        <location evidence="7">Cell inner membrane</location>
        <topology evidence="7">Multi-pass membrane protein</topology>
    </subcellularLocation>
    <subcellularLocation>
        <location evidence="1">Cell membrane</location>
        <topology evidence="1">Multi-pass membrane protein</topology>
    </subcellularLocation>
</comment>
<feature type="domain" description="Mechanosensitive ion channel MscS" evidence="9">
    <location>
        <begin position="138"/>
        <end position="200"/>
    </location>
</feature>
<dbReference type="Proteomes" id="UP001155220">
    <property type="component" value="Unassembled WGS sequence"/>
</dbReference>
<reference evidence="11" key="1">
    <citation type="submission" date="2022-03" db="EMBL/GenBank/DDBJ databases">
        <title>Aurantimonas Liuensis sp. Nov., isolated from the hadal seawater of the Mariana Trench.</title>
        <authorList>
            <person name="Liu R."/>
        </authorList>
    </citation>
    <scope>NUCLEOTIDE SEQUENCE</scope>
    <source>
        <strain evidence="11">LRZ36</strain>
    </source>
</reference>
<keyword evidence="12" id="KW-1185">Reference proteome</keyword>
<comment type="subunit">
    <text evidence="7">Homoheptamer.</text>
</comment>
<dbReference type="SUPFAM" id="SSF50182">
    <property type="entry name" value="Sm-like ribonucleoproteins"/>
    <property type="match status" value="1"/>
</dbReference>
<evidence type="ECO:0000256" key="3">
    <source>
        <dbReference type="ARBA" id="ARBA00022475"/>
    </source>
</evidence>
<keyword evidence="7" id="KW-0813">Transport</keyword>
<evidence type="ECO:0000259" key="9">
    <source>
        <dbReference type="Pfam" id="PF00924"/>
    </source>
</evidence>
<dbReference type="AlphaFoldDB" id="A0A9X2KEY2"/>
<protein>
    <recommendedName>
        <fullName evidence="7">Small-conductance mechanosensitive channel</fullName>
    </recommendedName>
</protein>
<organism evidence="11 12">
    <name type="scientific">Aurantimonas marianensis</name>
    <dbReference type="NCBI Taxonomy" id="2920428"/>
    <lineage>
        <taxon>Bacteria</taxon>
        <taxon>Pseudomonadati</taxon>
        <taxon>Pseudomonadota</taxon>
        <taxon>Alphaproteobacteria</taxon>
        <taxon>Hyphomicrobiales</taxon>
        <taxon>Aurantimonadaceae</taxon>
        <taxon>Aurantimonas</taxon>
    </lineage>
</organism>
<dbReference type="InterPro" id="IPR023408">
    <property type="entry name" value="MscS_beta-dom_sf"/>
</dbReference>
<evidence type="ECO:0000256" key="5">
    <source>
        <dbReference type="ARBA" id="ARBA00022989"/>
    </source>
</evidence>
<evidence type="ECO:0000256" key="2">
    <source>
        <dbReference type="ARBA" id="ARBA00008017"/>
    </source>
</evidence>
<gene>
    <name evidence="11" type="ORF">MJ956_08450</name>
</gene>
<keyword evidence="7" id="KW-0997">Cell inner membrane</keyword>
<comment type="function">
    <text evidence="7">Mechanosensitive channel that participates in the regulation of osmotic pressure changes within the cell, opening in response to stretch forces in the membrane lipid bilayer, without the need for other proteins. Contributes to normal resistance to hypoosmotic shock. Forms an ion channel of 1.0 nanosiemens conductance with a slight preference for anions.</text>
</comment>
<sequence>MRKAYAQQEAPAGERAASPEEDLLTVAEPISLDPDVMLGKVEGWILGFQRLIPNFLAAFLVIALFILIGWIAGRVFRSWARRRGRANLGEVLGSFLKWVFIVLGILFALTIILPSVRPGDLLAGLGIGSVAIGFAFKDILQNWLAGLLLLLRQPFQVGDQIIVNGYEGTVDWIETRATIITTYDRRRVIIPNSDVYSNAVTVNTAHRLRRSQYDVGIGYGDNVATARAAILAALADTPGVESEPKSEVLVSDLASSTVNLRVRWWTNSVRTDVVQTQAAALEAIKASLDKAGIDMPFDTQVLLFHDQTEELDGVRGRQREGWPKPVDGEPPRPAREIEAERAAGDRDQSAGSQSSGR</sequence>
<dbReference type="InterPro" id="IPR045275">
    <property type="entry name" value="MscS_archaea/bacteria_type"/>
</dbReference>
<dbReference type="Gene3D" id="2.30.30.60">
    <property type="match status" value="1"/>
</dbReference>
<dbReference type="InterPro" id="IPR049278">
    <property type="entry name" value="MS_channel_C"/>
</dbReference>
<evidence type="ECO:0000256" key="4">
    <source>
        <dbReference type="ARBA" id="ARBA00022692"/>
    </source>
</evidence>
<dbReference type="SUPFAM" id="SSF82689">
    <property type="entry name" value="Mechanosensitive channel protein MscS (YggB), C-terminal domain"/>
    <property type="match status" value="1"/>
</dbReference>
<comment type="caution">
    <text evidence="7">Lacks conserved residue(s) required for the propagation of feature annotation.</text>
</comment>
<evidence type="ECO:0000256" key="1">
    <source>
        <dbReference type="ARBA" id="ARBA00004651"/>
    </source>
</evidence>
<comment type="caution">
    <text evidence="11">The sequence shown here is derived from an EMBL/GenBank/DDBJ whole genome shotgun (WGS) entry which is preliminary data.</text>
</comment>
<evidence type="ECO:0000313" key="12">
    <source>
        <dbReference type="Proteomes" id="UP001155220"/>
    </source>
</evidence>
<feature type="transmembrane region" description="Helical" evidence="7">
    <location>
        <begin position="94"/>
        <end position="115"/>
    </location>
</feature>
<dbReference type="InterPro" id="IPR006685">
    <property type="entry name" value="MscS_channel_2nd"/>
</dbReference>
<comment type="similarity">
    <text evidence="2 7">Belongs to the MscS (TC 1.A.23) family.</text>
</comment>
<dbReference type="SUPFAM" id="SSF82861">
    <property type="entry name" value="Mechanosensitive channel protein MscS (YggB), transmembrane region"/>
    <property type="match status" value="1"/>
</dbReference>
<dbReference type="GO" id="GO:0008381">
    <property type="term" value="F:mechanosensitive monoatomic ion channel activity"/>
    <property type="evidence" value="ECO:0007669"/>
    <property type="project" value="InterPro"/>
</dbReference>
<keyword evidence="7" id="KW-0407">Ion channel</keyword>
<accession>A0A9X2KEY2</accession>
<evidence type="ECO:0000256" key="7">
    <source>
        <dbReference type="RuleBase" id="RU369025"/>
    </source>
</evidence>
<evidence type="ECO:0000256" key="8">
    <source>
        <dbReference type="SAM" id="MobiDB-lite"/>
    </source>
</evidence>
<feature type="region of interest" description="Disordered" evidence="8">
    <location>
        <begin position="314"/>
        <end position="357"/>
    </location>
</feature>
<dbReference type="InterPro" id="IPR011014">
    <property type="entry name" value="MscS_channel_TM-2"/>
</dbReference>
<dbReference type="Pfam" id="PF00924">
    <property type="entry name" value="MS_channel_2nd"/>
    <property type="match status" value="1"/>
</dbReference>
<keyword evidence="5 7" id="KW-1133">Transmembrane helix</keyword>
<keyword evidence="7" id="KW-0406">Ion transport</keyword>
<feature type="transmembrane region" description="Helical" evidence="7">
    <location>
        <begin position="51"/>
        <end position="73"/>
    </location>
</feature>
<proteinExistence type="inferred from homology"/>
<dbReference type="InterPro" id="IPR010920">
    <property type="entry name" value="LSM_dom_sf"/>
</dbReference>
<evidence type="ECO:0000256" key="6">
    <source>
        <dbReference type="ARBA" id="ARBA00023136"/>
    </source>
</evidence>
<feature type="compositionally biased region" description="Basic and acidic residues" evidence="8">
    <location>
        <begin position="314"/>
        <end position="348"/>
    </location>
</feature>
<evidence type="ECO:0000313" key="11">
    <source>
        <dbReference type="EMBL" id="MCP3055179.1"/>
    </source>
</evidence>
<dbReference type="Gene3D" id="1.10.287.1260">
    <property type="match status" value="1"/>
</dbReference>